<evidence type="ECO:0000313" key="2">
    <source>
        <dbReference type="EMBL" id="QIA65472.1"/>
    </source>
</evidence>
<keyword evidence="1" id="KW-0812">Transmembrane</keyword>
<dbReference type="Proteomes" id="UP000464262">
    <property type="component" value="Chromosome 2"/>
</dbReference>
<keyword evidence="3" id="KW-1185">Reference proteome</keyword>
<dbReference type="EMBL" id="CP047476">
    <property type="protein sequence ID" value="QIA65472.1"/>
    <property type="molecule type" value="Genomic_DNA"/>
</dbReference>
<gene>
    <name evidence="2" type="ORF">GT360_18205</name>
</gene>
<sequence length="114" mass="12904">MATEIAGANKVFLKIPFDGLRKVFCRVFIGPNFIIIPLILTGGAYIGVHLRNSFFKSNSLYDVLGKTKLLTKAYDEVTVTLKREVWFRKGQKLHSILCCRNKFLKMIGVPLIAK</sequence>
<keyword evidence="1" id="KW-0472">Membrane</keyword>
<proteinExistence type="predicted"/>
<protein>
    <submittedName>
        <fullName evidence="2">Uncharacterized protein</fullName>
    </submittedName>
</protein>
<evidence type="ECO:0000313" key="3">
    <source>
        <dbReference type="Proteomes" id="UP000464262"/>
    </source>
</evidence>
<organism evidence="2 3">
    <name type="scientific">Vibrio astriarenae</name>
    <dbReference type="NCBI Taxonomy" id="1481923"/>
    <lineage>
        <taxon>Bacteria</taxon>
        <taxon>Pseudomonadati</taxon>
        <taxon>Pseudomonadota</taxon>
        <taxon>Gammaproteobacteria</taxon>
        <taxon>Vibrionales</taxon>
        <taxon>Vibrionaceae</taxon>
        <taxon>Vibrio</taxon>
    </lineage>
</organism>
<name>A0A7Z2T6Y9_9VIBR</name>
<feature type="transmembrane region" description="Helical" evidence="1">
    <location>
        <begin position="27"/>
        <end position="48"/>
    </location>
</feature>
<dbReference type="RefSeq" id="WP_164650372.1">
    <property type="nucleotide sequence ID" value="NZ_CP047476.1"/>
</dbReference>
<dbReference type="KEGG" id="vas:GT360_18205"/>
<reference evidence="2 3" key="1">
    <citation type="submission" date="2020-01" db="EMBL/GenBank/DDBJ databases">
        <title>Whole genome and functional gene identification of agarase of Vibrio HN897.</title>
        <authorList>
            <person name="Liu Y."/>
            <person name="Zhao Z."/>
        </authorList>
    </citation>
    <scope>NUCLEOTIDE SEQUENCE [LARGE SCALE GENOMIC DNA]</scope>
    <source>
        <strain evidence="2 3">HN897</strain>
    </source>
</reference>
<evidence type="ECO:0000256" key="1">
    <source>
        <dbReference type="SAM" id="Phobius"/>
    </source>
</evidence>
<keyword evidence="1" id="KW-1133">Transmembrane helix</keyword>
<dbReference type="AlphaFoldDB" id="A0A7Z2T6Y9"/>
<accession>A0A7Z2T6Y9</accession>